<dbReference type="Proteomes" id="UP000015104">
    <property type="component" value="Unassembled WGS sequence"/>
</dbReference>
<keyword evidence="2" id="KW-1185">Reference proteome</keyword>
<name>T1KWW5_TETUR</name>
<sequence>MLKMVKWSGIEEIKAQSETNLHSVYFRMSTLTFWLESVFYTICKSTSHHTEDDNLLTATAIPSTSTTISTDQVQTDFRGNLINPTTEYYHDHQPTVRQSSLEANDGVNKSLISNSTISPIGSKIEGIYSDDYEDNDESMWLDLGAYSGDHGSYGWYVDHPVGD</sequence>
<organism evidence="1 2">
    <name type="scientific">Tetranychus urticae</name>
    <name type="common">Two-spotted spider mite</name>
    <dbReference type="NCBI Taxonomy" id="32264"/>
    <lineage>
        <taxon>Eukaryota</taxon>
        <taxon>Metazoa</taxon>
        <taxon>Ecdysozoa</taxon>
        <taxon>Arthropoda</taxon>
        <taxon>Chelicerata</taxon>
        <taxon>Arachnida</taxon>
        <taxon>Acari</taxon>
        <taxon>Acariformes</taxon>
        <taxon>Trombidiformes</taxon>
        <taxon>Prostigmata</taxon>
        <taxon>Eleutherengona</taxon>
        <taxon>Raphignathae</taxon>
        <taxon>Tetranychoidea</taxon>
        <taxon>Tetranychidae</taxon>
        <taxon>Tetranychus</taxon>
    </lineage>
</organism>
<dbReference type="EMBL" id="CAEY01000675">
    <property type="status" value="NOT_ANNOTATED_CDS"/>
    <property type="molecule type" value="Genomic_DNA"/>
</dbReference>
<evidence type="ECO:0000313" key="1">
    <source>
        <dbReference type="EnsemblMetazoa" id="tetur25g00270.1"/>
    </source>
</evidence>
<dbReference type="EnsemblMetazoa" id="tetur25g00270.1">
    <property type="protein sequence ID" value="tetur25g00270.1"/>
    <property type="gene ID" value="tetur25g00270"/>
</dbReference>
<reference evidence="2" key="1">
    <citation type="submission" date="2011-08" db="EMBL/GenBank/DDBJ databases">
        <authorList>
            <person name="Rombauts S."/>
        </authorList>
    </citation>
    <scope>NUCLEOTIDE SEQUENCE</scope>
    <source>
        <strain evidence="2">London</strain>
    </source>
</reference>
<proteinExistence type="predicted"/>
<dbReference type="HOGENOM" id="CLU_1629195_0_0_1"/>
<accession>T1KWW5</accession>
<reference evidence="1" key="2">
    <citation type="submission" date="2015-06" db="UniProtKB">
        <authorList>
            <consortium name="EnsemblMetazoa"/>
        </authorList>
    </citation>
    <scope>IDENTIFICATION</scope>
</reference>
<dbReference type="AlphaFoldDB" id="T1KWW5"/>
<evidence type="ECO:0000313" key="2">
    <source>
        <dbReference type="Proteomes" id="UP000015104"/>
    </source>
</evidence>
<protein>
    <submittedName>
        <fullName evidence="1">Uncharacterized protein</fullName>
    </submittedName>
</protein>